<dbReference type="Proteomes" id="UP000831068">
    <property type="component" value="Chromosome"/>
</dbReference>
<reference evidence="5 6" key="1">
    <citation type="submission" date="2022-03" db="EMBL/GenBank/DDBJ databases">
        <title>Chryseobacterium sp. isolated from the Andong Sikhe.</title>
        <authorList>
            <person name="Won M."/>
            <person name="Kim S.-J."/>
            <person name="Kwon S.-W."/>
        </authorList>
    </citation>
    <scope>NUCLEOTIDE SEQUENCE [LARGE SCALE GENOMIC DNA]</scope>
    <source>
        <strain evidence="5 6">ADR-1</strain>
    </source>
</reference>
<dbReference type="InterPro" id="IPR044946">
    <property type="entry name" value="Restrct_endonuc_typeI_TRD_sf"/>
</dbReference>
<dbReference type="Gene3D" id="3.90.220.20">
    <property type="entry name" value="DNA methylase specificity domains"/>
    <property type="match status" value="2"/>
</dbReference>
<evidence type="ECO:0000259" key="4">
    <source>
        <dbReference type="Pfam" id="PF01420"/>
    </source>
</evidence>
<proteinExistence type="inferred from homology"/>
<keyword evidence="5" id="KW-0540">Nuclease</keyword>
<dbReference type="InterPro" id="IPR052021">
    <property type="entry name" value="Type-I_RS_S_subunit"/>
</dbReference>
<evidence type="ECO:0000256" key="3">
    <source>
        <dbReference type="ARBA" id="ARBA00023125"/>
    </source>
</evidence>
<dbReference type="RefSeq" id="WP_243575812.1">
    <property type="nucleotide sequence ID" value="NZ_CP094529.1"/>
</dbReference>
<evidence type="ECO:0000313" key="6">
    <source>
        <dbReference type="Proteomes" id="UP000831068"/>
    </source>
</evidence>
<comment type="similarity">
    <text evidence="1">Belongs to the type-I restriction system S methylase family.</text>
</comment>
<name>A0ABY4BE20_9FLAO</name>
<dbReference type="GO" id="GO:0004519">
    <property type="term" value="F:endonuclease activity"/>
    <property type="evidence" value="ECO:0007669"/>
    <property type="project" value="UniProtKB-KW"/>
</dbReference>
<keyword evidence="6" id="KW-1185">Reference proteome</keyword>
<keyword evidence="3" id="KW-0238">DNA-binding</keyword>
<dbReference type="Pfam" id="PF01420">
    <property type="entry name" value="Methylase_S"/>
    <property type="match status" value="2"/>
</dbReference>
<sequence>MSYKKLGDYIIEKVEFNDGDKYKLLQGVSNNKYFQKAKTNIIGIDLSKYRVAHYNQFVFNRATTRNGDKISIALRKGESCIVSPSYRIFEVRDENVLHPDYLQMWFTRPEFDRYARFKSHGSAHEFFDMEEMCEVELPIPSIEEQRQIVSQYQSIANKIKVNEQICEKLEATAQALYKHWFVDFEFPYSPPSEGCPQDGMVKGKPYKSSGGKMVLNDELGKEIPDGWEVGKLEDFVLIKNGKIKPNSNGNIPVYGGNGIIEYVNQNNYERLNIIGRVGAYCGSVYYNDSKIWISDNALAGISKNDTIYYDFLLLNSLNLNSKSEGSSHPLLTQGILNNIDVLKADNNIIYIKFEEIVKKLFKQIKNIADQNQILTKLQSLLLSRLAVGEEVST</sequence>
<protein>
    <submittedName>
        <fullName evidence="5">Restriction endonuclease subunit S</fullName>
        <ecNumber evidence="5">3.1.21.-</ecNumber>
    </submittedName>
</protein>
<keyword evidence="5" id="KW-0378">Hydrolase</keyword>
<feature type="domain" description="Type I restriction modification DNA specificity" evidence="4">
    <location>
        <begin position="11"/>
        <end position="170"/>
    </location>
</feature>
<gene>
    <name evidence="5" type="ORF">MTP08_09520</name>
</gene>
<dbReference type="SUPFAM" id="SSF116734">
    <property type="entry name" value="DNA methylase specificity domain"/>
    <property type="match status" value="2"/>
</dbReference>
<accession>A0ABY4BE20</accession>
<dbReference type="GO" id="GO:0016787">
    <property type="term" value="F:hydrolase activity"/>
    <property type="evidence" value="ECO:0007669"/>
    <property type="project" value="UniProtKB-KW"/>
</dbReference>
<dbReference type="PANTHER" id="PTHR30408">
    <property type="entry name" value="TYPE-1 RESTRICTION ENZYME ECOKI SPECIFICITY PROTEIN"/>
    <property type="match status" value="1"/>
</dbReference>
<dbReference type="EC" id="3.1.21.-" evidence="5"/>
<keyword evidence="5" id="KW-0255">Endonuclease</keyword>
<dbReference type="PANTHER" id="PTHR30408:SF13">
    <property type="entry name" value="TYPE I RESTRICTION ENZYME HINDI SPECIFICITY SUBUNIT"/>
    <property type="match status" value="1"/>
</dbReference>
<feature type="domain" description="Type I restriction modification DNA specificity" evidence="4">
    <location>
        <begin position="224"/>
        <end position="341"/>
    </location>
</feature>
<evidence type="ECO:0000313" key="5">
    <source>
        <dbReference type="EMBL" id="UOE37305.1"/>
    </source>
</evidence>
<dbReference type="InterPro" id="IPR000055">
    <property type="entry name" value="Restrct_endonuc_typeI_TRD"/>
</dbReference>
<evidence type="ECO:0000256" key="2">
    <source>
        <dbReference type="ARBA" id="ARBA00022747"/>
    </source>
</evidence>
<keyword evidence="2" id="KW-0680">Restriction system</keyword>
<organism evidence="5 6">
    <name type="scientific">Chryseobacterium oryzae</name>
    <dbReference type="NCBI Taxonomy" id="2929799"/>
    <lineage>
        <taxon>Bacteria</taxon>
        <taxon>Pseudomonadati</taxon>
        <taxon>Bacteroidota</taxon>
        <taxon>Flavobacteriia</taxon>
        <taxon>Flavobacteriales</taxon>
        <taxon>Weeksellaceae</taxon>
        <taxon>Chryseobacterium group</taxon>
        <taxon>Chryseobacterium</taxon>
    </lineage>
</organism>
<dbReference type="EMBL" id="CP094529">
    <property type="protein sequence ID" value="UOE37305.1"/>
    <property type="molecule type" value="Genomic_DNA"/>
</dbReference>
<evidence type="ECO:0000256" key="1">
    <source>
        <dbReference type="ARBA" id="ARBA00010923"/>
    </source>
</evidence>